<evidence type="ECO:0000256" key="1">
    <source>
        <dbReference type="SAM" id="Coils"/>
    </source>
</evidence>
<evidence type="ECO:0000256" key="2">
    <source>
        <dbReference type="SAM" id="MobiDB-lite"/>
    </source>
</evidence>
<feature type="region of interest" description="Disordered" evidence="2">
    <location>
        <begin position="70"/>
        <end position="104"/>
    </location>
</feature>
<dbReference type="EMBL" id="JAYKXP010000138">
    <property type="protein sequence ID" value="KAK7023481.1"/>
    <property type="molecule type" value="Genomic_DNA"/>
</dbReference>
<keyword evidence="1" id="KW-0175">Coiled coil</keyword>
<feature type="region of interest" description="Disordered" evidence="2">
    <location>
        <begin position="24"/>
        <end position="49"/>
    </location>
</feature>
<dbReference type="Proteomes" id="UP001383192">
    <property type="component" value="Unassembled WGS sequence"/>
</dbReference>
<name>A0AAW0BCJ6_9AGAR</name>
<proteinExistence type="predicted"/>
<accession>A0AAW0BCJ6</accession>
<dbReference type="AlphaFoldDB" id="A0AAW0BCJ6"/>
<organism evidence="4 5">
    <name type="scientific">Paramarasmius palmivorus</name>
    <dbReference type="NCBI Taxonomy" id="297713"/>
    <lineage>
        <taxon>Eukaryota</taxon>
        <taxon>Fungi</taxon>
        <taxon>Dikarya</taxon>
        <taxon>Basidiomycota</taxon>
        <taxon>Agaricomycotina</taxon>
        <taxon>Agaricomycetes</taxon>
        <taxon>Agaricomycetidae</taxon>
        <taxon>Agaricales</taxon>
        <taxon>Marasmiineae</taxon>
        <taxon>Marasmiaceae</taxon>
        <taxon>Paramarasmius</taxon>
    </lineage>
</organism>
<reference evidence="4 5" key="1">
    <citation type="submission" date="2024-01" db="EMBL/GenBank/DDBJ databases">
        <title>A draft genome for a cacao thread blight-causing isolate of Paramarasmius palmivorus.</title>
        <authorList>
            <person name="Baruah I.K."/>
            <person name="Bukari Y."/>
            <person name="Amoako-Attah I."/>
            <person name="Meinhardt L.W."/>
            <person name="Bailey B.A."/>
            <person name="Cohen S.P."/>
        </authorList>
    </citation>
    <scope>NUCLEOTIDE SEQUENCE [LARGE SCALE GENOMIC DNA]</scope>
    <source>
        <strain evidence="4 5">GH-12</strain>
    </source>
</reference>
<evidence type="ECO:0000313" key="5">
    <source>
        <dbReference type="Proteomes" id="UP001383192"/>
    </source>
</evidence>
<feature type="compositionally biased region" description="Low complexity" evidence="2">
    <location>
        <begin position="95"/>
        <end position="104"/>
    </location>
</feature>
<gene>
    <name evidence="4" type="ORF">VNI00_016699</name>
</gene>
<feature type="coiled-coil region" evidence="1">
    <location>
        <begin position="414"/>
        <end position="441"/>
    </location>
</feature>
<keyword evidence="3" id="KW-1133">Transmembrane helix</keyword>
<keyword evidence="3" id="KW-0812">Transmembrane</keyword>
<keyword evidence="5" id="KW-1185">Reference proteome</keyword>
<dbReference type="Gene3D" id="1.20.1170.10">
    <property type="match status" value="1"/>
</dbReference>
<feature type="compositionally biased region" description="Polar residues" evidence="2">
    <location>
        <begin position="29"/>
        <end position="49"/>
    </location>
</feature>
<evidence type="ECO:0000313" key="4">
    <source>
        <dbReference type="EMBL" id="KAK7023481.1"/>
    </source>
</evidence>
<keyword evidence="3" id="KW-0472">Membrane</keyword>
<feature type="coiled-coil region" evidence="1">
    <location>
        <begin position="279"/>
        <end position="356"/>
    </location>
</feature>
<feature type="compositionally biased region" description="Polar residues" evidence="2">
    <location>
        <begin position="70"/>
        <end position="94"/>
    </location>
</feature>
<comment type="caution">
    <text evidence="4">The sequence shown here is derived from an EMBL/GenBank/DDBJ whole genome shotgun (WGS) entry which is preliminary data.</text>
</comment>
<protein>
    <submittedName>
        <fullName evidence="4">Uncharacterized protein</fullName>
    </submittedName>
</protein>
<sequence>MAFNASSALFHQAQPQDYDQRYREFVDSYSVQQRQDESTPTAGQITPASDLSRLASWTGHAEDTVHSLFHTSSPATTPEQSDVPLTTSPSHNDTGNGKNENKGGVVRLKREYLLAQVKQRDSVIESLLRQALYAPNEEPSSAPTDENPIKGASADAGQEELVRQVELSMDREKSALEDLKAILRDREYRNLVSQKGDLTRSLQNLLYSEKPFLPELQGIHEVHLQRLLVVPRTHQYQRYDRLVQSSKDIATEIAAYGMRGLFKFDMAVVKLCADQSLSIEEREEVIDEFVERANRFKEEADTVNTRFKILHDDFANFQGKFILLAQNKEKEAEKEIEQATKELKDLGDQLGGLVRRAFGCLGGGILFFGAAHAATYPLPAYSDSFFVGALIVLGVSMVVGLFLTVKMIAIPSDMNVKRRKIESLQKNVEEIRDSCSVLKATGTDVLATGWNDGISAISRLWQNVQRDAVDIKSWLVQGANMAHVPGYMKSHIDVF</sequence>
<evidence type="ECO:0000256" key="3">
    <source>
        <dbReference type="SAM" id="Phobius"/>
    </source>
</evidence>
<feature type="transmembrane region" description="Helical" evidence="3">
    <location>
        <begin position="385"/>
        <end position="410"/>
    </location>
</feature>